<dbReference type="EMBL" id="KZ821252">
    <property type="protein sequence ID" value="PYH42411.1"/>
    <property type="molecule type" value="Genomic_DNA"/>
</dbReference>
<proteinExistence type="predicted"/>
<gene>
    <name evidence="1" type="ORF">BP01DRAFT_359495</name>
</gene>
<keyword evidence="2" id="KW-1185">Reference proteome</keyword>
<dbReference type="AlphaFoldDB" id="A0A318Z524"/>
<dbReference type="Proteomes" id="UP000248349">
    <property type="component" value="Unassembled WGS sequence"/>
</dbReference>
<evidence type="ECO:0000313" key="2">
    <source>
        <dbReference type="Proteomes" id="UP000248349"/>
    </source>
</evidence>
<organism evidence="1 2">
    <name type="scientific">Aspergillus saccharolyticus JOP 1030-1</name>
    <dbReference type="NCBI Taxonomy" id="1450539"/>
    <lineage>
        <taxon>Eukaryota</taxon>
        <taxon>Fungi</taxon>
        <taxon>Dikarya</taxon>
        <taxon>Ascomycota</taxon>
        <taxon>Pezizomycotina</taxon>
        <taxon>Eurotiomycetes</taxon>
        <taxon>Eurotiomycetidae</taxon>
        <taxon>Eurotiales</taxon>
        <taxon>Aspergillaceae</taxon>
        <taxon>Aspergillus</taxon>
        <taxon>Aspergillus subgen. Circumdati</taxon>
    </lineage>
</organism>
<dbReference type="RefSeq" id="XP_025428393.1">
    <property type="nucleotide sequence ID" value="XM_025575697.1"/>
</dbReference>
<protein>
    <submittedName>
        <fullName evidence="1">Uncharacterized protein</fullName>
    </submittedName>
</protein>
<reference evidence="1 2" key="1">
    <citation type="submission" date="2016-12" db="EMBL/GenBank/DDBJ databases">
        <title>The genomes of Aspergillus section Nigri reveals drivers in fungal speciation.</title>
        <authorList>
            <consortium name="DOE Joint Genome Institute"/>
            <person name="Vesth T.C."/>
            <person name="Nybo J."/>
            <person name="Theobald S."/>
            <person name="Brandl J."/>
            <person name="Frisvad J.C."/>
            <person name="Nielsen K.F."/>
            <person name="Lyhne E.K."/>
            <person name="Kogle M.E."/>
            <person name="Kuo A."/>
            <person name="Riley R."/>
            <person name="Clum A."/>
            <person name="Nolan M."/>
            <person name="Lipzen A."/>
            <person name="Salamov A."/>
            <person name="Henrissat B."/>
            <person name="Wiebenga A."/>
            <person name="De Vries R.P."/>
            <person name="Grigoriev I.V."/>
            <person name="Mortensen U.H."/>
            <person name="Andersen M.R."/>
            <person name="Baker S.E."/>
        </authorList>
    </citation>
    <scope>NUCLEOTIDE SEQUENCE [LARGE SCALE GENOMIC DNA]</scope>
    <source>
        <strain evidence="1 2">JOP 1030-1</strain>
    </source>
</reference>
<sequence>MRVAILLSIYYSVTTTPTSLAGRSFRQDECDEAVTKLTGIAAGLLYISILSRRLMWREPDFRIVSRKQTSGSATNVHRDKCSPKFIDFTRVSHLCQQGSWSQTDRN</sequence>
<evidence type="ECO:0000313" key="1">
    <source>
        <dbReference type="EMBL" id="PYH42411.1"/>
    </source>
</evidence>
<dbReference type="GeneID" id="37076925"/>
<accession>A0A318Z524</accession>
<name>A0A318Z524_9EURO</name>